<dbReference type="Proteomes" id="UP000027222">
    <property type="component" value="Unassembled WGS sequence"/>
</dbReference>
<evidence type="ECO:0000259" key="1">
    <source>
        <dbReference type="Pfam" id="PF20415"/>
    </source>
</evidence>
<dbReference type="AlphaFoldDB" id="A0A067SZK9"/>
<gene>
    <name evidence="2" type="ORF">GALMADRAFT_247708</name>
</gene>
<reference evidence="3" key="1">
    <citation type="journal article" date="2014" name="Proc. Natl. Acad. Sci. U.S.A.">
        <title>Extensive sampling of basidiomycete genomes demonstrates inadequacy of the white-rot/brown-rot paradigm for wood decay fungi.</title>
        <authorList>
            <person name="Riley R."/>
            <person name="Salamov A.A."/>
            <person name="Brown D.W."/>
            <person name="Nagy L.G."/>
            <person name="Floudas D."/>
            <person name="Held B.W."/>
            <person name="Levasseur A."/>
            <person name="Lombard V."/>
            <person name="Morin E."/>
            <person name="Otillar R."/>
            <person name="Lindquist E.A."/>
            <person name="Sun H."/>
            <person name="LaButti K.M."/>
            <person name="Schmutz J."/>
            <person name="Jabbour D."/>
            <person name="Luo H."/>
            <person name="Baker S.E."/>
            <person name="Pisabarro A.G."/>
            <person name="Walton J.D."/>
            <person name="Blanchette R.A."/>
            <person name="Henrissat B."/>
            <person name="Martin F."/>
            <person name="Cullen D."/>
            <person name="Hibbett D.S."/>
            <person name="Grigoriev I.V."/>
        </authorList>
    </citation>
    <scope>NUCLEOTIDE SEQUENCE [LARGE SCALE GENOMIC DNA]</scope>
    <source>
        <strain evidence="3">CBS 339.88</strain>
    </source>
</reference>
<dbReference type="OrthoDB" id="3265169at2759"/>
<dbReference type="InterPro" id="IPR046522">
    <property type="entry name" value="DUF6699"/>
</dbReference>
<keyword evidence="3" id="KW-1185">Reference proteome</keyword>
<evidence type="ECO:0000313" key="3">
    <source>
        <dbReference type="Proteomes" id="UP000027222"/>
    </source>
</evidence>
<dbReference type="Pfam" id="PF20415">
    <property type="entry name" value="DUF6699"/>
    <property type="match status" value="1"/>
</dbReference>
<organism evidence="2 3">
    <name type="scientific">Galerina marginata (strain CBS 339.88)</name>
    <dbReference type="NCBI Taxonomy" id="685588"/>
    <lineage>
        <taxon>Eukaryota</taxon>
        <taxon>Fungi</taxon>
        <taxon>Dikarya</taxon>
        <taxon>Basidiomycota</taxon>
        <taxon>Agaricomycotina</taxon>
        <taxon>Agaricomycetes</taxon>
        <taxon>Agaricomycetidae</taxon>
        <taxon>Agaricales</taxon>
        <taxon>Agaricineae</taxon>
        <taxon>Strophariaceae</taxon>
        <taxon>Galerina</taxon>
    </lineage>
</organism>
<evidence type="ECO:0000313" key="2">
    <source>
        <dbReference type="EMBL" id="KDR76326.1"/>
    </source>
</evidence>
<dbReference type="EMBL" id="KL142379">
    <property type="protein sequence ID" value="KDR76326.1"/>
    <property type="molecule type" value="Genomic_DNA"/>
</dbReference>
<dbReference type="HOGENOM" id="CLU_819048_0_0_1"/>
<protein>
    <recommendedName>
        <fullName evidence="1">DUF6699 domain-containing protein</fullName>
    </recommendedName>
</protein>
<sequence>MARPPWVEEYNAPSSWPIESILGPLMHDESFLSHLMFPDMPDARHVYSAPELLQYPYPVPQVIHHVHARTQYARARGGKGSVGRRRKPYRESYGRYTTLARNITLPQTNHSYRPPSQPRASYEYYASSHDQVPLSRKPRTWRKGYKSPSKRGLGQYFGGLTSLVMPSPSFRMYRLHPLISYRSRQPTSLVYNLRHLPGPGSHLLIKALGRPADALDLYQLATTPPTHRMLIWHPKLPWKIKIETRHPISAGITIQDVLNGIYEQLRHAIEHHDFYTIGLASADRELISGVFHERCAGDPREIGGGVRRVDFLGQEFCFVGLSRSRNGTWEMKTAVPQRERMTLD</sequence>
<name>A0A067SZK9_GALM3</name>
<proteinExistence type="predicted"/>
<dbReference type="STRING" id="685588.A0A067SZK9"/>
<feature type="domain" description="DUF6699" evidence="1">
    <location>
        <begin position="210"/>
        <end position="327"/>
    </location>
</feature>
<accession>A0A067SZK9</accession>